<dbReference type="PANTHER" id="PTHR43436">
    <property type="entry name" value="ARAC-FAMILY TRANSCRIPTIONAL REGULATOR"/>
    <property type="match status" value="1"/>
</dbReference>
<protein>
    <submittedName>
        <fullName evidence="4">AraC family transcriptional regulator</fullName>
    </submittedName>
</protein>
<name>A0A356LLW9_9BURK</name>
<dbReference type="GO" id="GO:0043565">
    <property type="term" value="F:sequence-specific DNA binding"/>
    <property type="evidence" value="ECO:0007669"/>
    <property type="project" value="InterPro"/>
</dbReference>
<evidence type="ECO:0000256" key="1">
    <source>
        <dbReference type="ARBA" id="ARBA00023015"/>
    </source>
</evidence>
<dbReference type="GO" id="GO:0003700">
    <property type="term" value="F:DNA-binding transcription factor activity"/>
    <property type="evidence" value="ECO:0007669"/>
    <property type="project" value="InterPro"/>
</dbReference>
<evidence type="ECO:0000313" key="5">
    <source>
        <dbReference type="Proteomes" id="UP000264036"/>
    </source>
</evidence>
<comment type="caution">
    <text evidence="4">The sequence shown here is derived from an EMBL/GenBank/DDBJ whole genome shotgun (WGS) entry which is preliminary data.</text>
</comment>
<dbReference type="AlphaFoldDB" id="A0A356LLW9"/>
<dbReference type="Pfam" id="PF12833">
    <property type="entry name" value="HTH_18"/>
    <property type="match status" value="1"/>
</dbReference>
<proteinExistence type="predicted"/>
<evidence type="ECO:0000256" key="2">
    <source>
        <dbReference type="ARBA" id="ARBA00023163"/>
    </source>
</evidence>
<evidence type="ECO:0000259" key="3">
    <source>
        <dbReference type="PROSITE" id="PS01124"/>
    </source>
</evidence>
<accession>A0A356LLW9</accession>
<organism evidence="4 5">
    <name type="scientific">Advenella kashmirensis</name>
    <dbReference type="NCBI Taxonomy" id="310575"/>
    <lineage>
        <taxon>Bacteria</taxon>
        <taxon>Pseudomonadati</taxon>
        <taxon>Pseudomonadota</taxon>
        <taxon>Betaproteobacteria</taxon>
        <taxon>Burkholderiales</taxon>
        <taxon>Alcaligenaceae</taxon>
    </lineage>
</organism>
<dbReference type="InterPro" id="IPR009594">
    <property type="entry name" value="Tscrpt_reg_HTH_AraC_N"/>
</dbReference>
<reference evidence="4 5" key="1">
    <citation type="journal article" date="2018" name="Nat. Biotechnol.">
        <title>A standardized bacterial taxonomy based on genome phylogeny substantially revises the tree of life.</title>
        <authorList>
            <person name="Parks D.H."/>
            <person name="Chuvochina M."/>
            <person name="Waite D.W."/>
            <person name="Rinke C."/>
            <person name="Skarshewski A."/>
            <person name="Chaumeil P.A."/>
            <person name="Hugenholtz P."/>
        </authorList>
    </citation>
    <scope>NUCLEOTIDE SEQUENCE [LARGE SCALE GENOMIC DNA]</scope>
    <source>
        <strain evidence="4">UBA10707</strain>
    </source>
</reference>
<dbReference type="InterPro" id="IPR018060">
    <property type="entry name" value="HTH_AraC"/>
</dbReference>
<dbReference type="EMBL" id="DOEK01000046">
    <property type="protein sequence ID" value="HBP31946.1"/>
    <property type="molecule type" value="Genomic_DNA"/>
</dbReference>
<gene>
    <name evidence="4" type="ORF">DD666_21370</name>
</gene>
<sequence length="333" mass="36650">MRHCACAIDECILTIRVNTFSSCTLHLQDINNFRGHTMSALAHAINAFAPADGDHVTPIPSLTFHRRQSPTDPLHCIYGFGLGVVAQGAKQVTLVDRVVEYGPSQCLLTTIDLPVFSRVTQASMREPYLGLMLALDTHSIVQIAAEMQLLRPAKDTACQPVTVQKLDNALADALIRMVNLLNEPALAPRLAPLIQQEITIRLLTGPHGPQLLHLVAAGSPSQKIAKAVAWLKQNYTQPMHADELAARAGMSSSTFRHHFRAITGMSPLQFQKQLRLQQARQLMLNQNLDAGHVGGLVGYESASQFNREYSRLFGAPPQRDVRRMRVSTSQSSQ</sequence>
<feature type="domain" description="HTH araC/xylS-type" evidence="3">
    <location>
        <begin position="225"/>
        <end position="323"/>
    </location>
</feature>
<dbReference type="Gene3D" id="1.10.10.60">
    <property type="entry name" value="Homeodomain-like"/>
    <property type="match status" value="2"/>
</dbReference>
<dbReference type="Proteomes" id="UP000264036">
    <property type="component" value="Unassembled WGS sequence"/>
</dbReference>
<evidence type="ECO:0000313" key="4">
    <source>
        <dbReference type="EMBL" id="HBP31946.1"/>
    </source>
</evidence>
<dbReference type="Pfam" id="PF06719">
    <property type="entry name" value="AraC_N"/>
    <property type="match status" value="1"/>
</dbReference>
<dbReference type="PANTHER" id="PTHR43436:SF1">
    <property type="entry name" value="TRANSCRIPTIONAL REGULATORY PROTEIN"/>
    <property type="match status" value="1"/>
</dbReference>
<dbReference type="SMART" id="SM00342">
    <property type="entry name" value="HTH_ARAC"/>
    <property type="match status" value="1"/>
</dbReference>
<keyword evidence="1" id="KW-0805">Transcription regulation</keyword>
<keyword evidence="2" id="KW-0804">Transcription</keyword>
<dbReference type="PROSITE" id="PS01124">
    <property type="entry name" value="HTH_ARAC_FAMILY_2"/>
    <property type="match status" value="1"/>
</dbReference>
<dbReference type="SUPFAM" id="SSF46689">
    <property type="entry name" value="Homeodomain-like"/>
    <property type="match status" value="2"/>
</dbReference>
<dbReference type="InterPro" id="IPR009057">
    <property type="entry name" value="Homeodomain-like_sf"/>
</dbReference>